<feature type="domain" description="Aminoacyl-transfer RNA synthetases class-II family profile" evidence="11">
    <location>
        <begin position="139"/>
        <end position="409"/>
    </location>
</feature>
<accession>K0IBS2</accession>
<dbReference type="Gene3D" id="3.30.930.10">
    <property type="entry name" value="Bira Bifunctional Protein, Domain 2"/>
    <property type="match status" value="1"/>
</dbReference>
<dbReference type="NCBIfam" id="TIGR00414">
    <property type="entry name" value="serS"/>
    <property type="match status" value="1"/>
</dbReference>
<feature type="site" description="Important for serine binding" evidence="8">
    <location>
        <position position="384"/>
    </location>
</feature>
<feature type="binding site" evidence="8">
    <location>
        <position position="261"/>
    </location>
    <ligand>
        <name>L-serine</name>
        <dbReference type="ChEBI" id="CHEBI:33384"/>
    </ligand>
</feature>
<comment type="similarity">
    <text evidence="7">Belongs to the class-II aminoacyl-tRNA synthetase family. Type-1 seryl-tRNA synthetase subfamily.</text>
</comment>
<dbReference type="EMBL" id="CP002408">
    <property type="protein sequence ID" value="AFU58711.1"/>
    <property type="molecule type" value="Genomic_DNA"/>
</dbReference>
<dbReference type="InParanoid" id="K0IBS2"/>
<dbReference type="FunFam" id="3.30.930.10:FF:000048">
    <property type="entry name" value="Serine--tRNA ligase"/>
    <property type="match status" value="1"/>
</dbReference>
<evidence type="ECO:0000256" key="4">
    <source>
        <dbReference type="ARBA" id="ARBA00022840"/>
    </source>
</evidence>
<evidence type="ECO:0000256" key="7">
    <source>
        <dbReference type="HAMAP-Rule" id="MF_00176"/>
    </source>
</evidence>
<dbReference type="InterPro" id="IPR033729">
    <property type="entry name" value="SerRS_core"/>
</dbReference>
<feature type="binding site" evidence="7 8">
    <location>
        <position position="284"/>
    </location>
    <ligand>
        <name>L-serine</name>
        <dbReference type="ChEBI" id="CHEBI:33384"/>
    </ligand>
</feature>
<dbReference type="GO" id="GO:0006434">
    <property type="term" value="P:seryl-tRNA aminoacylation"/>
    <property type="evidence" value="ECO:0007669"/>
    <property type="project" value="UniProtKB-UniRule"/>
</dbReference>
<dbReference type="FunCoup" id="K0IBS2">
    <property type="interactions" value="243"/>
</dbReference>
<dbReference type="HOGENOM" id="CLU_023797_0_1_2"/>
<dbReference type="GO" id="GO:0016260">
    <property type="term" value="P:selenocysteine biosynthetic process"/>
    <property type="evidence" value="ECO:0007669"/>
    <property type="project" value="UniProtKB-UniRule"/>
</dbReference>
<dbReference type="PATRIC" id="fig|1237085.11.peg.1754"/>
<comment type="subcellular location">
    <subcellularLocation>
        <location evidence="7">Cytoplasm</location>
    </subcellularLocation>
</comment>
<comment type="function">
    <text evidence="7">Catalyzes the attachment of serine to tRNA(Ser). Is also able to aminoacylate tRNA(Sec) with serine, to form the misacylated tRNA L-seryl-tRNA(Sec), which will be further converted into selenocysteinyl-tRNA(Sec).</text>
</comment>
<dbReference type="Gene3D" id="1.10.287.40">
    <property type="entry name" value="Serine-tRNA synthetase, tRNA binding domain"/>
    <property type="match status" value="1"/>
</dbReference>
<comment type="catalytic activity">
    <reaction evidence="7">
        <text>tRNA(Sec) + L-serine + ATP = L-seryl-tRNA(Sec) + AMP + diphosphate + H(+)</text>
        <dbReference type="Rhea" id="RHEA:42580"/>
        <dbReference type="Rhea" id="RHEA-COMP:9742"/>
        <dbReference type="Rhea" id="RHEA-COMP:10128"/>
        <dbReference type="ChEBI" id="CHEBI:15378"/>
        <dbReference type="ChEBI" id="CHEBI:30616"/>
        <dbReference type="ChEBI" id="CHEBI:33019"/>
        <dbReference type="ChEBI" id="CHEBI:33384"/>
        <dbReference type="ChEBI" id="CHEBI:78442"/>
        <dbReference type="ChEBI" id="CHEBI:78533"/>
        <dbReference type="ChEBI" id="CHEBI:456215"/>
        <dbReference type="EC" id="6.1.1.11"/>
    </reaction>
</comment>
<keyword evidence="13" id="KW-1185">Reference proteome</keyword>
<reference evidence="12 13" key="1">
    <citation type="journal article" date="2012" name="Environ. Microbiol.">
        <title>The genome of the ammonia-oxidizing Candidatus Nitrososphaera gargensis: insights into metabolic versatility and environmental adaptations.</title>
        <authorList>
            <person name="Spang A."/>
            <person name="Poehlein A."/>
            <person name="Offre P."/>
            <person name="Zumbragel S."/>
            <person name="Haider S."/>
            <person name="Rychlik N."/>
            <person name="Nowka B."/>
            <person name="Schmeisser C."/>
            <person name="Lebedeva E.V."/>
            <person name="Rattei T."/>
            <person name="Bohm C."/>
            <person name="Schmid M."/>
            <person name="Galushko A."/>
            <person name="Hatzenpichler R."/>
            <person name="Weinmaier T."/>
            <person name="Daniel R."/>
            <person name="Schleper C."/>
            <person name="Spieck E."/>
            <person name="Streit W."/>
            <person name="Wagner M."/>
        </authorList>
    </citation>
    <scope>NUCLEOTIDE SEQUENCE [LARGE SCALE GENOMIC DNA]</scope>
    <source>
        <strain evidence="13">Ga9.2</strain>
    </source>
</reference>
<dbReference type="EC" id="6.1.1.11" evidence="7"/>
<dbReference type="PIRSF" id="PIRSF001529">
    <property type="entry name" value="Ser-tRNA-synth_IIa"/>
    <property type="match status" value="1"/>
</dbReference>
<evidence type="ECO:0000256" key="3">
    <source>
        <dbReference type="ARBA" id="ARBA00022741"/>
    </source>
</evidence>
<dbReference type="KEGG" id="nga:Ngar_c17780"/>
<keyword evidence="4 7" id="KW-0067">ATP-binding</keyword>
<keyword evidence="2 7" id="KW-0436">Ligase</keyword>
<evidence type="ECO:0000256" key="1">
    <source>
        <dbReference type="ARBA" id="ARBA00022490"/>
    </source>
</evidence>
<feature type="binding site" evidence="7">
    <location>
        <begin position="230"/>
        <end position="232"/>
    </location>
    <ligand>
        <name>L-serine</name>
        <dbReference type="ChEBI" id="CHEBI:33384"/>
    </ligand>
</feature>
<dbReference type="PRINTS" id="PR00981">
    <property type="entry name" value="TRNASYNTHSER"/>
</dbReference>
<feature type="binding site" evidence="9">
    <location>
        <begin position="277"/>
        <end position="280"/>
    </location>
    <ligand>
        <name>ATP</name>
        <dbReference type="ChEBI" id="CHEBI:30616"/>
    </ligand>
</feature>
<comment type="subunit">
    <text evidence="7">Homodimer. The tRNA molecule binds across the dimer.</text>
</comment>
<dbReference type="GeneID" id="13795641"/>
<evidence type="ECO:0000256" key="8">
    <source>
        <dbReference type="PIRSR" id="PIRSR001529-1"/>
    </source>
</evidence>
<feature type="binding site" evidence="7 9">
    <location>
        <begin position="348"/>
        <end position="351"/>
    </location>
    <ligand>
        <name>ATP</name>
        <dbReference type="ChEBI" id="CHEBI:30616"/>
    </ligand>
</feature>
<feature type="binding site" evidence="7">
    <location>
        <position position="384"/>
    </location>
    <ligand>
        <name>L-serine</name>
        <dbReference type="ChEBI" id="CHEBI:33384"/>
    </ligand>
</feature>
<dbReference type="HAMAP" id="MF_00176">
    <property type="entry name" value="Ser_tRNA_synth_type1"/>
    <property type="match status" value="1"/>
</dbReference>
<dbReference type="PANTHER" id="PTHR11778">
    <property type="entry name" value="SERYL-TRNA SYNTHETASE"/>
    <property type="match status" value="1"/>
</dbReference>
<feature type="binding site" evidence="7">
    <location>
        <position position="277"/>
    </location>
    <ligand>
        <name>ATP</name>
        <dbReference type="ChEBI" id="CHEBI:30616"/>
    </ligand>
</feature>
<keyword evidence="10" id="KW-0175">Coiled coil</keyword>
<dbReference type="SUPFAM" id="SSF46589">
    <property type="entry name" value="tRNA-binding arm"/>
    <property type="match status" value="1"/>
</dbReference>
<dbReference type="STRING" id="1237085.Ngar_c17780"/>
<organism evidence="12 13">
    <name type="scientific">Nitrososphaera gargensis (strain Ga9.2)</name>
    <dbReference type="NCBI Taxonomy" id="1237085"/>
    <lineage>
        <taxon>Archaea</taxon>
        <taxon>Nitrososphaerota</taxon>
        <taxon>Nitrososphaeria</taxon>
        <taxon>Nitrososphaerales</taxon>
        <taxon>Nitrososphaeraceae</taxon>
        <taxon>Nitrososphaera</taxon>
    </lineage>
</organism>
<dbReference type="UniPathway" id="UPA00906">
    <property type="reaction ID" value="UER00895"/>
</dbReference>
<evidence type="ECO:0000313" key="12">
    <source>
        <dbReference type="EMBL" id="AFU58711.1"/>
    </source>
</evidence>
<keyword evidence="1 7" id="KW-0963">Cytoplasm</keyword>
<name>K0IBS2_NITGG</name>
<evidence type="ECO:0000256" key="10">
    <source>
        <dbReference type="SAM" id="Coils"/>
    </source>
</evidence>
<feature type="coiled-coil region" evidence="10">
    <location>
        <begin position="48"/>
        <end position="79"/>
    </location>
</feature>
<evidence type="ECO:0000256" key="9">
    <source>
        <dbReference type="PIRSR" id="PIRSR001529-2"/>
    </source>
</evidence>
<protein>
    <recommendedName>
        <fullName evidence="7">Serine--tRNA ligase</fullName>
        <ecNumber evidence="7">6.1.1.11</ecNumber>
    </recommendedName>
    <alternativeName>
        <fullName evidence="7">Seryl-tRNA synthetase</fullName>
        <shortName evidence="7">SerRS</shortName>
    </alternativeName>
    <alternativeName>
        <fullName evidence="7">Seryl-tRNA(Ser/Sec) synthetase</fullName>
    </alternativeName>
</protein>
<gene>
    <name evidence="7 12" type="primary">serS</name>
    <name evidence="12" type="ordered locus">Ngar_c17780</name>
</gene>
<feature type="binding site" evidence="8">
    <location>
        <position position="382"/>
    </location>
    <ligand>
        <name>L-serine</name>
        <dbReference type="ChEBI" id="CHEBI:33384"/>
    </ligand>
</feature>
<dbReference type="InterPro" id="IPR015866">
    <property type="entry name" value="Ser-tRNA-synth_1_N"/>
</dbReference>
<dbReference type="InterPro" id="IPR010978">
    <property type="entry name" value="tRNA-bd_arm"/>
</dbReference>
<dbReference type="PROSITE" id="PS50862">
    <property type="entry name" value="AA_TRNA_LIGASE_II"/>
    <property type="match status" value="1"/>
</dbReference>
<evidence type="ECO:0000256" key="6">
    <source>
        <dbReference type="ARBA" id="ARBA00023146"/>
    </source>
</evidence>
<evidence type="ECO:0000256" key="5">
    <source>
        <dbReference type="ARBA" id="ARBA00022917"/>
    </source>
</evidence>
<comment type="catalytic activity">
    <reaction evidence="7">
        <text>tRNA(Ser) + L-serine + ATP = L-seryl-tRNA(Ser) + AMP + diphosphate + H(+)</text>
        <dbReference type="Rhea" id="RHEA:12292"/>
        <dbReference type="Rhea" id="RHEA-COMP:9669"/>
        <dbReference type="Rhea" id="RHEA-COMP:9703"/>
        <dbReference type="ChEBI" id="CHEBI:15378"/>
        <dbReference type="ChEBI" id="CHEBI:30616"/>
        <dbReference type="ChEBI" id="CHEBI:33019"/>
        <dbReference type="ChEBI" id="CHEBI:33384"/>
        <dbReference type="ChEBI" id="CHEBI:78442"/>
        <dbReference type="ChEBI" id="CHEBI:78533"/>
        <dbReference type="ChEBI" id="CHEBI:456215"/>
        <dbReference type="EC" id="6.1.1.11"/>
    </reaction>
</comment>
<dbReference type="RefSeq" id="WP_015019248.1">
    <property type="nucleotide sequence ID" value="NC_018719.1"/>
</dbReference>
<sequence>MLDPKLLKENPQAVKDMLNRRNMANFPLDELVTIDRRRRELIVETQELRQKKNVLAEAIARKKKAKQDASSELAQMKEVSSYLGDSEEELVKTEGRFKELMMVVPNMLHESVPTGKDEKDNVVVRQNGSAKKMNFAPKDHVDIAAALDLVDVERAAKVSGARFYYLKNELVKMNQALVNFALDFLSEHSYILVQPPYMIRRESMSGAVILGDFQDVIYKVEGEDLYMIGTSEHAIASMHMDEILDGKKLPIRYAGYSPCFRKEAGAHGKDMKGIFRVHQFEKVEQFVYCRPEDSWKEHERMLALSEEFYNRLGIPNRVMLLCSGDTGKISAKTYDIEAWMAGQNAYREIVSCSNCVDYQARRLGIRFRDRTNEETRLVHTLNSTLVATERTMVAILENYQTSNGTVEVPDALQKYMGGIKEIKPRN</sequence>
<dbReference type="InterPro" id="IPR006195">
    <property type="entry name" value="aa-tRNA-synth_II"/>
</dbReference>
<keyword evidence="6 7" id="KW-0030">Aminoacyl-tRNA synthetase</keyword>
<dbReference type="GO" id="GO:0005737">
    <property type="term" value="C:cytoplasm"/>
    <property type="evidence" value="ECO:0007669"/>
    <property type="project" value="UniProtKB-SubCell"/>
</dbReference>
<dbReference type="InterPro" id="IPR002314">
    <property type="entry name" value="aa-tRNA-synt_IIb"/>
</dbReference>
<proteinExistence type="inferred from homology"/>
<feature type="binding site" evidence="7 9">
    <location>
        <begin position="261"/>
        <end position="263"/>
    </location>
    <ligand>
        <name>ATP</name>
        <dbReference type="ChEBI" id="CHEBI:30616"/>
    </ligand>
</feature>
<feature type="binding site" evidence="8">
    <location>
        <position position="230"/>
    </location>
    <ligand>
        <name>L-serine</name>
        <dbReference type="ChEBI" id="CHEBI:33384"/>
    </ligand>
</feature>
<dbReference type="Pfam" id="PF02403">
    <property type="entry name" value="Seryl_tRNA_N"/>
    <property type="match status" value="1"/>
</dbReference>
<dbReference type="AlphaFoldDB" id="K0IBS2"/>
<evidence type="ECO:0000259" key="11">
    <source>
        <dbReference type="PROSITE" id="PS50862"/>
    </source>
</evidence>
<keyword evidence="5 7" id="KW-0648">Protein biosynthesis</keyword>
<dbReference type="Pfam" id="PF00587">
    <property type="entry name" value="tRNA-synt_2b"/>
    <property type="match status" value="1"/>
</dbReference>
<dbReference type="SUPFAM" id="SSF55681">
    <property type="entry name" value="Class II aaRS and biotin synthetases"/>
    <property type="match status" value="1"/>
</dbReference>
<comment type="domain">
    <text evidence="7">Consists of two distinct domains, a catalytic core and a N-terminal extension that is involved in tRNA binding.</text>
</comment>
<dbReference type="Proteomes" id="UP000008037">
    <property type="component" value="Chromosome"/>
</dbReference>
<dbReference type="GO" id="GO:0004828">
    <property type="term" value="F:serine-tRNA ligase activity"/>
    <property type="evidence" value="ECO:0007669"/>
    <property type="project" value="UniProtKB-UniRule"/>
</dbReference>
<dbReference type="GO" id="GO:0005524">
    <property type="term" value="F:ATP binding"/>
    <property type="evidence" value="ECO:0007669"/>
    <property type="project" value="UniProtKB-UniRule"/>
</dbReference>
<dbReference type="InterPro" id="IPR042103">
    <property type="entry name" value="SerRS_1_N_sf"/>
</dbReference>
<dbReference type="InterPro" id="IPR002317">
    <property type="entry name" value="Ser-tRNA-ligase_type_1"/>
</dbReference>
<comment type="pathway">
    <text evidence="7">Aminoacyl-tRNA biosynthesis; selenocysteinyl-tRNA(Sec) biosynthesis; L-seryl-tRNA(Sec) from L-serine and tRNA(Sec): step 1/1.</text>
</comment>
<dbReference type="OrthoDB" id="35932at2157"/>
<evidence type="ECO:0000256" key="2">
    <source>
        <dbReference type="ARBA" id="ARBA00022598"/>
    </source>
</evidence>
<dbReference type="CDD" id="cd00770">
    <property type="entry name" value="SerRS_core"/>
    <property type="match status" value="1"/>
</dbReference>
<dbReference type="InterPro" id="IPR045864">
    <property type="entry name" value="aa-tRNA-synth_II/BPL/LPL"/>
</dbReference>
<keyword evidence="3 7" id="KW-0547">Nucleotide-binding</keyword>
<evidence type="ECO:0000313" key="13">
    <source>
        <dbReference type="Proteomes" id="UP000008037"/>
    </source>
</evidence>